<accession>A0ABW2Z2X2</accession>
<name>A0ABW2Z2X2_9SPHI</name>
<dbReference type="RefSeq" id="WP_377102505.1">
    <property type="nucleotide sequence ID" value="NZ_JBHTHU010000022.1"/>
</dbReference>
<reference evidence="2" key="1">
    <citation type="journal article" date="2019" name="Int. J. Syst. Evol. Microbiol.">
        <title>The Global Catalogue of Microorganisms (GCM) 10K type strain sequencing project: providing services to taxonomists for standard genome sequencing and annotation.</title>
        <authorList>
            <consortium name="The Broad Institute Genomics Platform"/>
            <consortium name="The Broad Institute Genome Sequencing Center for Infectious Disease"/>
            <person name="Wu L."/>
            <person name="Ma J."/>
        </authorList>
    </citation>
    <scope>NUCLEOTIDE SEQUENCE [LARGE SCALE GENOMIC DNA]</scope>
    <source>
        <strain evidence="2">CCUG 63418</strain>
    </source>
</reference>
<keyword evidence="2" id="KW-1185">Reference proteome</keyword>
<evidence type="ECO:0000313" key="2">
    <source>
        <dbReference type="Proteomes" id="UP001596958"/>
    </source>
</evidence>
<organism evidence="1 2">
    <name type="scientific">Mucilaginibacter calamicampi</name>
    <dbReference type="NCBI Taxonomy" id="1302352"/>
    <lineage>
        <taxon>Bacteria</taxon>
        <taxon>Pseudomonadati</taxon>
        <taxon>Bacteroidota</taxon>
        <taxon>Sphingobacteriia</taxon>
        <taxon>Sphingobacteriales</taxon>
        <taxon>Sphingobacteriaceae</taxon>
        <taxon>Mucilaginibacter</taxon>
    </lineage>
</organism>
<protein>
    <submittedName>
        <fullName evidence="1">Uncharacterized protein</fullName>
    </submittedName>
</protein>
<gene>
    <name evidence="1" type="ORF">ACFQZS_18520</name>
</gene>
<comment type="caution">
    <text evidence="1">The sequence shown here is derived from an EMBL/GenBank/DDBJ whole genome shotgun (WGS) entry which is preliminary data.</text>
</comment>
<sequence length="136" mass="15376">MTIFNPMERFDTSINDEQLGQLSGLNPGVAAWLNNLFATGSANYNQLALELQREFRQGGSPDVMRMAFDRVNYDAKTGSGNFRIVLDVRFTFGCEDSTTEQKNQTSEWTFALDRANKTITFYNSPFAESRSTADEF</sequence>
<dbReference type="EMBL" id="JBHTHU010000022">
    <property type="protein sequence ID" value="MFD0752154.1"/>
    <property type="molecule type" value="Genomic_DNA"/>
</dbReference>
<dbReference type="Proteomes" id="UP001596958">
    <property type="component" value="Unassembled WGS sequence"/>
</dbReference>
<proteinExistence type="predicted"/>
<evidence type="ECO:0000313" key="1">
    <source>
        <dbReference type="EMBL" id="MFD0752154.1"/>
    </source>
</evidence>